<dbReference type="RefSeq" id="WP_119579107.1">
    <property type="nucleotide sequence ID" value="NZ_QXEC01000026.1"/>
</dbReference>
<dbReference type="AlphaFoldDB" id="A0A418MPY8"/>
<dbReference type="CDD" id="cd02012">
    <property type="entry name" value="TPP_TK"/>
    <property type="match status" value="1"/>
</dbReference>
<keyword evidence="3" id="KW-1185">Reference proteome</keyword>
<dbReference type="Pfam" id="PF00456">
    <property type="entry name" value="Transketolase_N"/>
    <property type="match status" value="1"/>
</dbReference>
<dbReference type="InterPro" id="IPR029061">
    <property type="entry name" value="THDP-binding"/>
</dbReference>
<evidence type="ECO:0000313" key="2">
    <source>
        <dbReference type="EMBL" id="RIV34574.1"/>
    </source>
</evidence>
<dbReference type="PANTHER" id="PTHR47514">
    <property type="entry name" value="TRANSKETOLASE N-TERMINAL SECTION-RELATED"/>
    <property type="match status" value="1"/>
</dbReference>
<gene>
    <name evidence="2" type="ORF">D2L64_21950</name>
</gene>
<sequence>MPDERGLDASGLRVEAAHARLLVLRMLRAGGSGHLGGVLSCIDIVTALYFRALRVDPTHPEAPTRDRFLLSAGHKAMAQYAVLARRGFFPESWLDSYGGLGSRLAGHPDMHKLPGVEANTGALGHGLSIAAGMALGARLATTGARVFTILGDGELPEGANWEGASIAAHHRLGNLVAFVDVNDLQISGPTREVMGMEPIDDKFRSFGWNVTTIDGNDMAQILDVFDGLNPAATVPTAVVARTVKAKGISTLENTVASHYWKPSEAELDAAEEELRATLDAARRESLAVVR</sequence>
<name>A0A418MPY8_9ACTN</name>
<dbReference type="GO" id="GO:0000287">
    <property type="term" value="F:magnesium ion binding"/>
    <property type="evidence" value="ECO:0007669"/>
    <property type="project" value="UniProtKB-ARBA"/>
</dbReference>
<dbReference type="Gene3D" id="3.40.50.970">
    <property type="match status" value="1"/>
</dbReference>
<proteinExistence type="predicted"/>
<protein>
    <submittedName>
        <fullName evidence="2">Transketolase</fullName>
    </submittedName>
</protein>
<dbReference type="Proteomes" id="UP000283832">
    <property type="component" value="Unassembled WGS sequence"/>
</dbReference>
<evidence type="ECO:0000313" key="3">
    <source>
        <dbReference type="Proteomes" id="UP000283832"/>
    </source>
</evidence>
<organism evidence="2 3">
    <name type="scientific">Micromonospora radicis</name>
    <dbReference type="NCBI Taxonomy" id="1894971"/>
    <lineage>
        <taxon>Bacteria</taxon>
        <taxon>Bacillati</taxon>
        <taxon>Actinomycetota</taxon>
        <taxon>Actinomycetes</taxon>
        <taxon>Micromonosporales</taxon>
        <taxon>Micromonosporaceae</taxon>
        <taxon>Micromonospora</taxon>
    </lineage>
</organism>
<dbReference type="EMBL" id="QXEC01000026">
    <property type="protein sequence ID" value="RIV34574.1"/>
    <property type="molecule type" value="Genomic_DNA"/>
</dbReference>
<dbReference type="OrthoDB" id="8732661at2"/>
<accession>A0A418MPY8</accession>
<reference evidence="2 3" key="1">
    <citation type="submission" date="2018-08" db="EMBL/GenBank/DDBJ databases">
        <title>Jishengella sp. nov., isolated from a root of Azadirachta indica A. Juss. var. siamensis Valenton.</title>
        <authorList>
            <person name="Kuncharoen N."/>
            <person name="Tanasupawat S."/>
            <person name="Kudo T."/>
            <person name="Ohkuma M."/>
        </authorList>
    </citation>
    <scope>NUCLEOTIDE SEQUENCE [LARGE SCALE GENOMIC DNA]</scope>
    <source>
        <strain evidence="2 3">AZ1-13</strain>
    </source>
</reference>
<dbReference type="PANTHER" id="PTHR47514:SF2">
    <property type="entry name" value="TRANSKETOLASE"/>
    <property type="match status" value="1"/>
</dbReference>
<comment type="caution">
    <text evidence="2">The sequence shown here is derived from an EMBL/GenBank/DDBJ whole genome shotgun (WGS) entry which is preliminary data.</text>
</comment>
<dbReference type="SUPFAM" id="SSF52518">
    <property type="entry name" value="Thiamin diphosphate-binding fold (THDP-binding)"/>
    <property type="match status" value="1"/>
</dbReference>
<dbReference type="InterPro" id="IPR005474">
    <property type="entry name" value="Transketolase_N"/>
</dbReference>
<evidence type="ECO:0000259" key="1">
    <source>
        <dbReference type="Pfam" id="PF00456"/>
    </source>
</evidence>
<feature type="domain" description="Transketolase N-terminal" evidence="1">
    <location>
        <begin position="18"/>
        <end position="271"/>
    </location>
</feature>